<dbReference type="AlphaFoldDB" id="A0A1H1YEZ2"/>
<protein>
    <submittedName>
        <fullName evidence="5">Sortase A</fullName>
    </submittedName>
</protein>
<dbReference type="InterPro" id="IPR042003">
    <property type="entry name" value="Sortase_E"/>
</dbReference>
<dbReference type="GO" id="GO:0016787">
    <property type="term" value="F:hydrolase activity"/>
    <property type="evidence" value="ECO:0007669"/>
    <property type="project" value="UniProtKB-KW"/>
</dbReference>
<evidence type="ECO:0000313" key="5">
    <source>
        <dbReference type="EMBL" id="SDT19951.1"/>
    </source>
</evidence>
<evidence type="ECO:0000256" key="1">
    <source>
        <dbReference type="ARBA" id="ARBA00022801"/>
    </source>
</evidence>
<dbReference type="Gene3D" id="2.40.260.10">
    <property type="entry name" value="Sortase"/>
    <property type="match status" value="1"/>
</dbReference>
<name>A0A1H1YEZ2_9ACTN</name>
<evidence type="ECO:0000256" key="4">
    <source>
        <dbReference type="SAM" id="Phobius"/>
    </source>
</evidence>
<dbReference type="Proteomes" id="UP000199103">
    <property type="component" value="Chromosome I"/>
</dbReference>
<dbReference type="InterPro" id="IPR023365">
    <property type="entry name" value="Sortase_dom-sf"/>
</dbReference>
<dbReference type="Pfam" id="PF04203">
    <property type="entry name" value="Sortase"/>
    <property type="match status" value="1"/>
</dbReference>
<dbReference type="CDD" id="cd05830">
    <property type="entry name" value="Sortase_E"/>
    <property type="match status" value="1"/>
</dbReference>
<reference evidence="5 6" key="1">
    <citation type="submission" date="2016-10" db="EMBL/GenBank/DDBJ databases">
        <authorList>
            <person name="de Groot N.N."/>
        </authorList>
    </citation>
    <scope>NUCLEOTIDE SEQUENCE [LARGE SCALE GENOMIC DNA]</scope>
    <source>
        <strain evidence="5 6">DSM 21800</strain>
    </source>
</reference>
<dbReference type="InterPro" id="IPR005754">
    <property type="entry name" value="Sortase"/>
</dbReference>
<gene>
    <name evidence="5" type="ORF">SAMN04489812_4541</name>
</gene>
<keyword evidence="4" id="KW-0812">Transmembrane</keyword>
<keyword evidence="6" id="KW-1185">Reference proteome</keyword>
<proteinExistence type="predicted"/>
<keyword evidence="4" id="KW-0472">Membrane</keyword>
<accession>A0A1H1YEZ2</accession>
<keyword evidence="1" id="KW-0378">Hydrolase</keyword>
<evidence type="ECO:0000256" key="2">
    <source>
        <dbReference type="PIRSR" id="PIRSR605754-1"/>
    </source>
</evidence>
<feature type="active site" description="Acyl-thioester intermediate" evidence="2">
    <location>
        <position position="231"/>
    </location>
</feature>
<dbReference type="NCBIfam" id="TIGR01076">
    <property type="entry name" value="sortase_fam"/>
    <property type="match status" value="1"/>
</dbReference>
<organism evidence="5 6">
    <name type="scientific">Microlunatus soli</name>
    <dbReference type="NCBI Taxonomy" id="630515"/>
    <lineage>
        <taxon>Bacteria</taxon>
        <taxon>Bacillati</taxon>
        <taxon>Actinomycetota</taxon>
        <taxon>Actinomycetes</taxon>
        <taxon>Propionibacteriales</taxon>
        <taxon>Propionibacteriaceae</taxon>
        <taxon>Microlunatus</taxon>
    </lineage>
</organism>
<dbReference type="EMBL" id="LT629772">
    <property type="protein sequence ID" value="SDT19951.1"/>
    <property type="molecule type" value="Genomic_DNA"/>
</dbReference>
<keyword evidence="4" id="KW-1133">Transmembrane helix</keyword>
<feature type="transmembrane region" description="Helical" evidence="4">
    <location>
        <begin position="19"/>
        <end position="36"/>
    </location>
</feature>
<evidence type="ECO:0000313" key="6">
    <source>
        <dbReference type="Proteomes" id="UP000199103"/>
    </source>
</evidence>
<evidence type="ECO:0000256" key="3">
    <source>
        <dbReference type="SAM" id="MobiDB-lite"/>
    </source>
</evidence>
<feature type="region of interest" description="Disordered" evidence="3">
    <location>
        <begin position="55"/>
        <end position="96"/>
    </location>
</feature>
<dbReference type="STRING" id="630515.SAMN04489812_4541"/>
<dbReference type="OrthoDB" id="5242161at2"/>
<sequence>MSIDSPQPNQRRPRWWKRILIGGPILAVVAVGPWLIPWDSITGRADAQQPTVLRQLESPGPDSGSSRAASPADEAPDDQAVRDVTERMSSQGSIGYDLPVSPADLSAVKTKPGPYVKLGRLRVPAINLDVPYGEGVFAKTLEKGPGHWPGTPMPGHRGNAVISGHRNTHTQPFKYLNLLKPGNKIISTYGKEDPVSYRVQKTTIVPEAKFKDFVVEQPSDDNAKQITLFACHPEGNPIYRIVVRAEAE</sequence>
<dbReference type="RefSeq" id="WP_091527635.1">
    <property type="nucleotide sequence ID" value="NZ_LT629772.1"/>
</dbReference>
<feature type="active site" description="Proton donor/acceptor" evidence="2">
    <location>
        <position position="165"/>
    </location>
</feature>
<dbReference type="SUPFAM" id="SSF63817">
    <property type="entry name" value="Sortase"/>
    <property type="match status" value="1"/>
</dbReference>